<name>A0A1H7VKD0_9HYPH</name>
<dbReference type="STRING" id="1036779.SAMN04515666_107128"/>
<evidence type="ECO:0000256" key="2">
    <source>
        <dbReference type="ARBA" id="ARBA00023125"/>
    </source>
</evidence>
<protein>
    <submittedName>
        <fullName evidence="6">AraC-type DNA-binding protein</fullName>
    </submittedName>
</protein>
<dbReference type="InterPro" id="IPR018060">
    <property type="entry name" value="HTH_AraC"/>
</dbReference>
<dbReference type="InterPro" id="IPR018062">
    <property type="entry name" value="HTH_AraC-typ_CS"/>
</dbReference>
<dbReference type="InterPro" id="IPR009057">
    <property type="entry name" value="Homeodomain-like_sf"/>
</dbReference>
<gene>
    <name evidence="6" type="ORF">SAMN04515666_107128</name>
</gene>
<dbReference type="Pfam" id="PF12833">
    <property type="entry name" value="HTH_18"/>
    <property type="match status" value="1"/>
</dbReference>
<dbReference type="EMBL" id="FOAN01000007">
    <property type="protein sequence ID" value="SEM09257.1"/>
    <property type="molecule type" value="Genomic_DNA"/>
</dbReference>
<dbReference type="OrthoDB" id="110167at2"/>
<evidence type="ECO:0000256" key="4">
    <source>
        <dbReference type="ARBA" id="ARBA00023163"/>
    </source>
</evidence>
<feature type="domain" description="HTH araC/xylS-type" evidence="5">
    <location>
        <begin position="172"/>
        <end position="274"/>
    </location>
</feature>
<keyword evidence="4" id="KW-0804">Transcription</keyword>
<evidence type="ECO:0000313" key="7">
    <source>
        <dbReference type="Proteomes" id="UP000199664"/>
    </source>
</evidence>
<evidence type="ECO:0000313" key="6">
    <source>
        <dbReference type="EMBL" id="SEM09257.1"/>
    </source>
</evidence>
<accession>A0A1H7VKD0</accession>
<dbReference type="Gene3D" id="1.10.10.60">
    <property type="entry name" value="Homeodomain-like"/>
    <property type="match status" value="2"/>
</dbReference>
<dbReference type="PROSITE" id="PS00041">
    <property type="entry name" value="HTH_ARAC_FAMILY_1"/>
    <property type="match status" value="1"/>
</dbReference>
<keyword evidence="1" id="KW-0805">Transcription regulation</keyword>
<dbReference type="SUPFAM" id="SSF46689">
    <property type="entry name" value="Homeodomain-like"/>
    <property type="match status" value="2"/>
</dbReference>
<evidence type="ECO:0000259" key="5">
    <source>
        <dbReference type="PROSITE" id="PS01124"/>
    </source>
</evidence>
<dbReference type="Proteomes" id="UP000199664">
    <property type="component" value="Unassembled WGS sequence"/>
</dbReference>
<dbReference type="SUPFAM" id="SSF51215">
    <property type="entry name" value="Regulatory protein AraC"/>
    <property type="match status" value="1"/>
</dbReference>
<organism evidence="6 7">
    <name type="scientific">Bosea lupini</name>
    <dbReference type="NCBI Taxonomy" id="1036779"/>
    <lineage>
        <taxon>Bacteria</taxon>
        <taxon>Pseudomonadati</taxon>
        <taxon>Pseudomonadota</taxon>
        <taxon>Alphaproteobacteria</taxon>
        <taxon>Hyphomicrobiales</taxon>
        <taxon>Boseaceae</taxon>
        <taxon>Bosea</taxon>
    </lineage>
</organism>
<keyword evidence="3" id="KW-0010">Activator</keyword>
<dbReference type="PANTHER" id="PTHR46796:SF2">
    <property type="entry name" value="TRANSCRIPTIONAL REGULATORY PROTEIN"/>
    <property type="match status" value="1"/>
</dbReference>
<dbReference type="GO" id="GO:0003700">
    <property type="term" value="F:DNA-binding transcription factor activity"/>
    <property type="evidence" value="ECO:0007669"/>
    <property type="project" value="InterPro"/>
</dbReference>
<proteinExistence type="predicted"/>
<dbReference type="Pfam" id="PF02311">
    <property type="entry name" value="AraC_binding"/>
    <property type="match status" value="1"/>
</dbReference>
<sequence length="281" mass="31100">MARVDRHNTARYWNATGVDGLSCLHADFTTHDYAPHQHEAFVVAVTESGGSEFKSRGRSDEARESVLLVFNPAEPHSGRMGWSRSWRYRSFYLTQPAIDQVTADLGIDRPAYFVRNVIGDADLIAAFGRLHRSLDDGHDPLEERELLVASFGQLFARHGDGAHAIPTVPRDEAALSLVARRMASQHAESGLSLTEMGLWVDMTPFQLISLFKRTAGLTPHTYLTQLRLKAAIRELKAGVPIADAALASGFYDQSALTRHFKRSFGITPLQYQRAGAAGRAR</sequence>
<evidence type="ECO:0000256" key="1">
    <source>
        <dbReference type="ARBA" id="ARBA00023015"/>
    </source>
</evidence>
<evidence type="ECO:0000256" key="3">
    <source>
        <dbReference type="ARBA" id="ARBA00023159"/>
    </source>
</evidence>
<dbReference type="PANTHER" id="PTHR46796">
    <property type="entry name" value="HTH-TYPE TRANSCRIPTIONAL ACTIVATOR RHAS-RELATED"/>
    <property type="match status" value="1"/>
</dbReference>
<dbReference type="InterPro" id="IPR050204">
    <property type="entry name" value="AraC_XylS_family_regulators"/>
</dbReference>
<dbReference type="PROSITE" id="PS01124">
    <property type="entry name" value="HTH_ARAC_FAMILY_2"/>
    <property type="match status" value="1"/>
</dbReference>
<dbReference type="InterPro" id="IPR003313">
    <property type="entry name" value="AraC-bd"/>
</dbReference>
<dbReference type="RefSeq" id="WP_091838806.1">
    <property type="nucleotide sequence ID" value="NZ_FOAN01000007.1"/>
</dbReference>
<keyword evidence="7" id="KW-1185">Reference proteome</keyword>
<dbReference type="InterPro" id="IPR037923">
    <property type="entry name" value="HTH-like"/>
</dbReference>
<keyword evidence="2 6" id="KW-0238">DNA-binding</keyword>
<dbReference type="GO" id="GO:0043565">
    <property type="term" value="F:sequence-specific DNA binding"/>
    <property type="evidence" value="ECO:0007669"/>
    <property type="project" value="InterPro"/>
</dbReference>
<reference evidence="7" key="1">
    <citation type="submission" date="2016-10" db="EMBL/GenBank/DDBJ databases">
        <authorList>
            <person name="Varghese N."/>
            <person name="Submissions S."/>
        </authorList>
    </citation>
    <scope>NUCLEOTIDE SEQUENCE [LARGE SCALE GENOMIC DNA]</scope>
    <source>
        <strain evidence="7">LMG 26383,CCUG 61248,R- 45681</strain>
    </source>
</reference>
<dbReference type="SMART" id="SM00342">
    <property type="entry name" value="HTH_ARAC"/>
    <property type="match status" value="1"/>
</dbReference>
<dbReference type="AlphaFoldDB" id="A0A1H7VKD0"/>